<proteinExistence type="predicted"/>
<sequence>MEKRQLFKSIYSIIHHIEYYEKYKTFNIPAEDGQVIKNIWIALNNTPVDVTCPQCVATALSVISSYFHREYPIYIYELEEAEREAIKAEIEAEYRKATLLDVLAGMQPKTEEKTNQPQPQPKKVFRGSNFNSNGKK</sequence>
<name>A0A2T7BED6_9BACT</name>
<feature type="region of interest" description="Disordered" evidence="1">
    <location>
        <begin position="107"/>
        <end position="136"/>
    </location>
</feature>
<evidence type="ECO:0000313" key="2">
    <source>
        <dbReference type="EMBL" id="PUZ23435.1"/>
    </source>
</evidence>
<dbReference type="Proteomes" id="UP000244450">
    <property type="component" value="Unassembled WGS sequence"/>
</dbReference>
<keyword evidence="3" id="KW-1185">Reference proteome</keyword>
<comment type="caution">
    <text evidence="2">The sequence shown here is derived from an EMBL/GenBank/DDBJ whole genome shotgun (WGS) entry which is preliminary data.</text>
</comment>
<dbReference type="AlphaFoldDB" id="A0A2T7BED6"/>
<protein>
    <submittedName>
        <fullName evidence="2">Uncharacterized protein</fullName>
    </submittedName>
</protein>
<accession>A0A2T7BED6</accession>
<reference evidence="2 3" key="1">
    <citation type="submission" date="2018-04" db="EMBL/GenBank/DDBJ databases">
        <title>Chitinophaga fuyangensis sp. nov., isolated from soil in a chemical factory.</title>
        <authorList>
            <person name="Chen K."/>
        </authorList>
    </citation>
    <scope>NUCLEOTIDE SEQUENCE [LARGE SCALE GENOMIC DNA]</scope>
    <source>
        <strain evidence="2 3">LY-1</strain>
    </source>
</reference>
<evidence type="ECO:0000256" key="1">
    <source>
        <dbReference type="SAM" id="MobiDB-lite"/>
    </source>
</evidence>
<dbReference type="EMBL" id="QCYK01000003">
    <property type="protein sequence ID" value="PUZ23435.1"/>
    <property type="molecule type" value="Genomic_DNA"/>
</dbReference>
<dbReference type="RefSeq" id="WP_108689238.1">
    <property type="nucleotide sequence ID" value="NZ_QCYK01000003.1"/>
</dbReference>
<evidence type="ECO:0000313" key="3">
    <source>
        <dbReference type="Proteomes" id="UP000244450"/>
    </source>
</evidence>
<organism evidence="2 3">
    <name type="scientific">Chitinophaga parva</name>
    <dbReference type="NCBI Taxonomy" id="2169414"/>
    <lineage>
        <taxon>Bacteria</taxon>
        <taxon>Pseudomonadati</taxon>
        <taxon>Bacteroidota</taxon>
        <taxon>Chitinophagia</taxon>
        <taxon>Chitinophagales</taxon>
        <taxon>Chitinophagaceae</taxon>
        <taxon>Chitinophaga</taxon>
    </lineage>
</organism>
<gene>
    <name evidence="2" type="ORF">DCC81_23950</name>
</gene>